<dbReference type="PANTHER" id="PTHR11630">
    <property type="entry name" value="DNA REPLICATION LICENSING FACTOR MCM FAMILY MEMBER"/>
    <property type="match status" value="1"/>
</dbReference>
<feature type="compositionally biased region" description="Acidic residues" evidence="1">
    <location>
        <begin position="378"/>
        <end position="392"/>
    </location>
</feature>
<sequence>DINSQSDSDLAELGDNENEYELNEREQEQEQIRQGRRNERNILLIGGERDEQDAVRLLNEKERSEAQLKRDEAEAAALFEVVRSGAEGSDGRKDGDVQQSIVRSEHVLSVTFLKKYIQSAKNMKPKLNAGVGILISEEFVRIRALEDKEKAVPITMRTLETLIRLATAHAKMRHSTQVDELDGIMAVNLLRYTLGLEPLDEEKRNEELKFKKDALVKKSRKKKVAKKEDKNQDEDQDDNEDDQEKGGRKRKRGEDGDEEDQIDLTQGEVPLKRGRRTQQGNKKGGKNEEKEIKKGMDVDQETEAEAVSKEKDEIISSDKRTSVTGDRAQLFRELAVSVADAAPRSRTDLSQFLILVNESIKHQNEQSLRQRGRRGTIDVDEDEDEDDREDGEVGISAFTLDEAAAVMRAWSDDGDECPFAYNEGRKTLSYLN</sequence>
<dbReference type="Gene3D" id="3.40.50.300">
    <property type="entry name" value="P-loop containing nucleotide triphosphate hydrolases"/>
    <property type="match status" value="1"/>
</dbReference>
<feature type="region of interest" description="Disordered" evidence="1">
    <location>
        <begin position="1"/>
        <end position="37"/>
    </location>
</feature>
<feature type="compositionally biased region" description="Acidic residues" evidence="1">
    <location>
        <begin position="9"/>
        <end position="21"/>
    </location>
</feature>
<dbReference type="InterPro" id="IPR031327">
    <property type="entry name" value="MCM"/>
</dbReference>
<feature type="domain" description="MCM AAA-lid" evidence="2">
    <location>
        <begin position="112"/>
        <end position="191"/>
    </location>
</feature>
<dbReference type="Pfam" id="PF17855">
    <property type="entry name" value="MCM_lid"/>
    <property type="match status" value="1"/>
</dbReference>
<dbReference type="GO" id="GO:0042555">
    <property type="term" value="C:MCM complex"/>
    <property type="evidence" value="ECO:0007669"/>
    <property type="project" value="TreeGrafter"/>
</dbReference>
<dbReference type="OrthoDB" id="1882346at2759"/>
<dbReference type="Proteomes" id="UP000324800">
    <property type="component" value="Unassembled WGS sequence"/>
</dbReference>
<comment type="caution">
    <text evidence="3">The sequence shown here is derived from an EMBL/GenBank/DDBJ whole genome shotgun (WGS) entry which is preliminary data.</text>
</comment>
<dbReference type="GO" id="GO:0000727">
    <property type="term" value="P:double-strand break repair via break-induced replication"/>
    <property type="evidence" value="ECO:0007669"/>
    <property type="project" value="TreeGrafter"/>
</dbReference>
<evidence type="ECO:0000313" key="4">
    <source>
        <dbReference type="Proteomes" id="UP000324800"/>
    </source>
</evidence>
<feature type="non-terminal residue" evidence="3">
    <location>
        <position position="1"/>
    </location>
</feature>
<dbReference type="PANTHER" id="PTHR11630:SF46">
    <property type="entry name" value="DNA REPLICATION LICENSING FACTOR MCM3-RELATED"/>
    <property type="match status" value="1"/>
</dbReference>
<dbReference type="GO" id="GO:1902975">
    <property type="term" value="P:mitotic DNA replication initiation"/>
    <property type="evidence" value="ECO:0007669"/>
    <property type="project" value="TreeGrafter"/>
</dbReference>
<organism evidence="3 4">
    <name type="scientific">Streblomastix strix</name>
    <dbReference type="NCBI Taxonomy" id="222440"/>
    <lineage>
        <taxon>Eukaryota</taxon>
        <taxon>Metamonada</taxon>
        <taxon>Preaxostyla</taxon>
        <taxon>Oxymonadida</taxon>
        <taxon>Streblomastigidae</taxon>
        <taxon>Streblomastix</taxon>
    </lineage>
</organism>
<reference evidence="3 4" key="1">
    <citation type="submission" date="2019-03" db="EMBL/GenBank/DDBJ databases">
        <title>Single cell metagenomics reveals metabolic interactions within the superorganism composed of flagellate Streblomastix strix and complex community of Bacteroidetes bacteria on its surface.</title>
        <authorList>
            <person name="Treitli S.C."/>
            <person name="Kolisko M."/>
            <person name="Husnik F."/>
            <person name="Keeling P."/>
            <person name="Hampl V."/>
        </authorList>
    </citation>
    <scope>NUCLEOTIDE SEQUENCE [LARGE SCALE GENOMIC DNA]</scope>
    <source>
        <strain evidence="3">ST1C</strain>
    </source>
</reference>
<dbReference type="InterPro" id="IPR027417">
    <property type="entry name" value="P-loop_NTPase"/>
</dbReference>
<dbReference type="AlphaFoldDB" id="A0A5J4UZ26"/>
<gene>
    <name evidence="3" type="ORF">EZS28_028733</name>
</gene>
<evidence type="ECO:0000256" key="1">
    <source>
        <dbReference type="SAM" id="MobiDB-lite"/>
    </source>
</evidence>
<feature type="region of interest" description="Disordered" evidence="1">
    <location>
        <begin position="220"/>
        <end position="324"/>
    </location>
</feature>
<feature type="region of interest" description="Disordered" evidence="1">
    <location>
        <begin position="363"/>
        <end position="393"/>
    </location>
</feature>
<proteinExistence type="predicted"/>
<dbReference type="GO" id="GO:0005524">
    <property type="term" value="F:ATP binding"/>
    <property type="evidence" value="ECO:0007669"/>
    <property type="project" value="InterPro"/>
</dbReference>
<name>A0A5J4UZ26_9EUKA</name>
<dbReference type="GO" id="GO:0017116">
    <property type="term" value="F:single-stranded DNA helicase activity"/>
    <property type="evidence" value="ECO:0007669"/>
    <property type="project" value="TreeGrafter"/>
</dbReference>
<dbReference type="InterPro" id="IPR041562">
    <property type="entry name" value="MCM_lid"/>
</dbReference>
<feature type="compositionally biased region" description="Acidic residues" evidence="1">
    <location>
        <begin position="231"/>
        <end position="243"/>
    </location>
</feature>
<accession>A0A5J4UZ26</accession>
<evidence type="ECO:0000313" key="3">
    <source>
        <dbReference type="EMBL" id="KAA6375739.1"/>
    </source>
</evidence>
<dbReference type="GO" id="GO:0003697">
    <property type="term" value="F:single-stranded DNA binding"/>
    <property type="evidence" value="ECO:0007669"/>
    <property type="project" value="TreeGrafter"/>
</dbReference>
<dbReference type="EMBL" id="SNRW01011020">
    <property type="protein sequence ID" value="KAA6375739.1"/>
    <property type="molecule type" value="Genomic_DNA"/>
</dbReference>
<protein>
    <recommendedName>
        <fullName evidence="2">MCM AAA-lid domain-containing protein</fullName>
    </recommendedName>
</protein>
<feature type="compositionally biased region" description="Basic and acidic residues" evidence="1">
    <location>
        <begin position="285"/>
        <end position="297"/>
    </location>
</feature>
<feature type="compositionally biased region" description="Basic and acidic residues" evidence="1">
    <location>
        <begin position="22"/>
        <end position="37"/>
    </location>
</feature>
<evidence type="ECO:0000259" key="2">
    <source>
        <dbReference type="Pfam" id="PF17855"/>
    </source>
</evidence>
<dbReference type="GO" id="GO:0005634">
    <property type="term" value="C:nucleus"/>
    <property type="evidence" value="ECO:0007669"/>
    <property type="project" value="TreeGrafter"/>
</dbReference>
<feature type="compositionally biased region" description="Basic and acidic residues" evidence="1">
    <location>
        <begin position="306"/>
        <end position="321"/>
    </location>
</feature>
<dbReference type="GO" id="GO:0006271">
    <property type="term" value="P:DNA strand elongation involved in DNA replication"/>
    <property type="evidence" value="ECO:0007669"/>
    <property type="project" value="TreeGrafter"/>
</dbReference>